<dbReference type="EMBL" id="LJIJ01007194">
    <property type="protein sequence ID" value="ODM86804.1"/>
    <property type="molecule type" value="Genomic_DNA"/>
</dbReference>
<evidence type="ECO:0000256" key="1">
    <source>
        <dbReference type="SAM" id="SignalP"/>
    </source>
</evidence>
<keyword evidence="1" id="KW-0732">Signal</keyword>
<name>A0A1D2M1H0_ORCCI</name>
<sequence>MQRSRTSLMMMIVCLVILPFLRIPLAEGIKCYECIGCQEHEGIVRDCLKDQVGDTCFEKVDLDSTYKRIDHYRGCVFSDRVESEKKKRDLFLVTLSTVGRSLDNWTFQTLLLLY</sequence>
<reference evidence="2 3" key="1">
    <citation type="journal article" date="2016" name="Genome Biol. Evol.">
        <title>Gene Family Evolution Reflects Adaptation to Soil Environmental Stressors in the Genome of the Collembolan Orchesella cincta.</title>
        <authorList>
            <person name="Faddeeva-Vakhrusheva A."/>
            <person name="Derks M.F."/>
            <person name="Anvar S.Y."/>
            <person name="Agamennone V."/>
            <person name="Suring W."/>
            <person name="Smit S."/>
            <person name="van Straalen N.M."/>
            <person name="Roelofs D."/>
        </authorList>
    </citation>
    <scope>NUCLEOTIDE SEQUENCE [LARGE SCALE GENOMIC DNA]</scope>
    <source>
        <tissue evidence="2">Mixed pool</tissue>
    </source>
</reference>
<feature type="signal peptide" evidence="1">
    <location>
        <begin position="1"/>
        <end position="28"/>
    </location>
</feature>
<protein>
    <submittedName>
        <fullName evidence="2">Uncharacterized protein</fullName>
    </submittedName>
</protein>
<evidence type="ECO:0000313" key="3">
    <source>
        <dbReference type="Proteomes" id="UP000094527"/>
    </source>
</evidence>
<dbReference type="Proteomes" id="UP000094527">
    <property type="component" value="Unassembled WGS sequence"/>
</dbReference>
<accession>A0A1D2M1H0</accession>
<comment type="caution">
    <text evidence="2">The sequence shown here is derived from an EMBL/GenBank/DDBJ whole genome shotgun (WGS) entry which is preliminary data.</text>
</comment>
<proteinExistence type="predicted"/>
<gene>
    <name evidence="2" type="ORF">Ocin01_19878</name>
</gene>
<feature type="chain" id="PRO_5008903372" evidence="1">
    <location>
        <begin position="29"/>
        <end position="114"/>
    </location>
</feature>
<organism evidence="2 3">
    <name type="scientific">Orchesella cincta</name>
    <name type="common">Springtail</name>
    <name type="synonym">Podura cincta</name>
    <dbReference type="NCBI Taxonomy" id="48709"/>
    <lineage>
        <taxon>Eukaryota</taxon>
        <taxon>Metazoa</taxon>
        <taxon>Ecdysozoa</taxon>
        <taxon>Arthropoda</taxon>
        <taxon>Hexapoda</taxon>
        <taxon>Collembola</taxon>
        <taxon>Entomobryomorpha</taxon>
        <taxon>Entomobryoidea</taxon>
        <taxon>Orchesellidae</taxon>
        <taxon>Orchesellinae</taxon>
        <taxon>Orchesella</taxon>
    </lineage>
</organism>
<keyword evidence="3" id="KW-1185">Reference proteome</keyword>
<dbReference type="AlphaFoldDB" id="A0A1D2M1H0"/>
<evidence type="ECO:0000313" key="2">
    <source>
        <dbReference type="EMBL" id="ODM86804.1"/>
    </source>
</evidence>